<reference evidence="2 3" key="1">
    <citation type="submission" date="2014-03" db="EMBL/GenBank/DDBJ databases">
        <title>Draft Genome Sequences of Four Burkholderia Strains.</title>
        <authorList>
            <person name="Liu X.Y."/>
            <person name="Li C.X."/>
            <person name="Xu J.H."/>
        </authorList>
    </citation>
    <scope>NUCLEOTIDE SEQUENCE [LARGE SCALE GENOMIC DNA]</scope>
    <source>
        <strain evidence="2 3">DSM 50014</strain>
    </source>
</reference>
<evidence type="ECO:0000313" key="2">
    <source>
        <dbReference type="EMBL" id="KDR42524.1"/>
    </source>
</evidence>
<proteinExistence type="predicted"/>
<dbReference type="EMBL" id="JFHC01000016">
    <property type="protein sequence ID" value="KDR42524.1"/>
    <property type="molecule type" value="Genomic_DNA"/>
</dbReference>
<gene>
    <name evidence="2" type="ORF">BG61_09275</name>
</gene>
<accession>A0A069PRN4</accession>
<organism evidence="2 3">
    <name type="scientific">Caballeronia glathei</name>
    <dbReference type="NCBI Taxonomy" id="60547"/>
    <lineage>
        <taxon>Bacteria</taxon>
        <taxon>Pseudomonadati</taxon>
        <taxon>Pseudomonadota</taxon>
        <taxon>Betaproteobacteria</taxon>
        <taxon>Burkholderiales</taxon>
        <taxon>Burkholderiaceae</taxon>
        <taxon>Caballeronia</taxon>
    </lineage>
</organism>
<dbReference type="AlphaFoldDB" id="A0A069PRN4"/>
<protein>
    <submittedName>
        <fullName evidence="2">Uncharacterized protein</fullName>
    </submittedName>
</protein>
<dbReference type="Proteomes" id="UP000027466">
    <property type="component" value="Unassembled WGS sequence"/>
</dbReference>
<comment type="caution">
    <text evidence="2">The sequence shown here is derived from an EMBL/GenBank/DDBJ whole genome shotgun (WGS) entry which is preliminary data.</text>
</comment>
<sequence>MRTSLRRNERQAGRAGQSQRVFSHSSFSHKWALLAGKRPLADHLERVVAFDSEISDRAFKFCTAE</sequence>
<evidence type="ECO:0000256" key="1">
    <source>
        <dbReference type="SAM" id="MobiDB-lite"/>
    </source>
</evidence>
<keyword evidence="3" id="KW-1185">Reference proteome</keyword>
<name>A0A069PRN4_9BURK</name>
<evidence type="ECO:0000313" key="3">
    <source>
        <dbReference type="Proteomes" id="UP000027466"/>
    </source>
</evidence>
<feature type="compositionally biased region" description="Basic and acidic residues" evidence="1">
    <location>
        <begin position="1"/>
        <end position="12"/>
    </location>
</feature>
<feature type="region of interest" description="Disordered" evidence="1">
    <location>
        <begin position="1"/>
        <end position="21"/>
    </location>
</feature>